<dbReference type="EMBL" id="JBIMPR010000001">
    <property type="protein sequence ID" value="MFH5772764.1"/>
    <property type="molecule type" value="Genomic_DNA"/>
</dbReference>
<protein>
    <submittedName>
        <fullName evidence="2">Uncharacterized protein</fullName>
    </submittedName>
</protein>
<name>A0ABW7LEK1_9RHOB</name>
<keyword evidence="1" id="KW-1133">Transmembrane helix</keyword>
<evidence type="ECO:0000313" key="2">
    <source>
        <dbReference type="EMBL" id="MFH5772764.1"/>
    </source>
</evidence>
<evidence type="ECO:0000256" key="1">
    <source>
        <dbReference type="SAM" id="Phobius"/>
    </source>
</evidence>
<dbReference type="Proteomes" id="UP001609376">
    <property type="component" value="Unassembled WGS sequence"/>
</dbReference>
<keyword evidence="3" id="KW-1185">Reference proteome</keyword>
<organism evidence="2 3">
    <name type="scientific">Paracoccus broussonetiae subsp. drimophilus</name>
    <dbReference type="NCBI Taxonomy" id="3373869"/>
    <lineage>
        <taxon>Bacteria</taxon>
        <taxon>Pseudomonadati</taxon>
        <taxon>Pseudomonadota</taxon>
        <taxon>Alphaproteobacteria</taxon>
        <taxon>Rhodobacterales</taxon>
        <taxon>Paracoccaceae</taxon>
        <taxon>Paracoccus</taxon>
        <taxon>Paracoccus broussonetiae</taxon>
    </lineage>
</organism>
<keyword evidence="1" id="KW-0812">Transmembrane</keyword>
<dbReference type="RefSeq" id="WP_395131135.1">
    <property type="nucleotide sequence ID" value="NZ_JBIMPR010000001.1"/>
</dbReference>
<evidence type="ECO:0000313" key="3">
    <source>
        <dbReference type="Proteomes" id="UP001609376"/>
    </source>
</evidence>
<accession>A0ABW7LEK1</accession>
<comment type="caution">
    <text evidence="2">The sequence shown here is derived from an EMBL/GenBank/DDBJ whole genome shotgun (WGS) entry which is preliminary data.</text>
</comment>
<feature type="transmembrane region" description="Helical" evidence="1">
    <location>
        <begin position="25"/>
        <end position="44"/>
    </location>
</feature>
<sequence length="60" mass="6384">MLAIGVAIAAICTIGGTVVLGLSFWSALLLYSLSGTAATLFVAWRRFRCAELNEKRVSHG</sequence>
<reference evidence="2 3" key="1">
    <citation type="submission" date="2024-10" db="EMBL/GenBank/DDBJ databases">
        <title>Paracoccus drimophilus sp. nov., a novel bacterium from corn roots in Hunan.</title>
        <authorList>
            <person name="Li X."/>
        </authorList>
    </citation>
    <scope>NUCLEOTIDE SEQUENCE [LARGE SCALE GENOMIC DNA]</scope>
    <source>
        <strain evidence="2 3">NGMCC 1.201697</strain>
    </source>
</reference>
<keyword evidence="1" id="KW-0472">Membrane</keyword>
<proteinExistence type="predicted"/>
<gene>
    <name evidence="2" type="ORF">ACHFJ0_00855</name>
</gene>